<protein>
    <submittedName>
        <fullName evidence="1">Uncharacterized protein</fullName>
    </submittedName>
</protein>
<dbReference type="Gramene" id="KQL16457">
    <property type="protein sequence ID" value="KQL16457"/>
    <property type="gene ID" value="SETIT_024009mg"/>
</dbReference>
<dbReference type="Proteomes" id="UP000004995">
    <property type="component" value="Unassembled WGS sequence"/>
</dbReference>
<dbReference type="EnsemblPlants" id="KQL16457">
    <property type="protein sequence ID" value="KQL16457"/>
    <property type="gene ID" value="SETIT_024009mg"/>
</dbReference>
<dbReference type="InParanoid" id="K3ZBT8"/>
<evidence type="ECO:0000313" key="1">
    <source>
        <dbReference type="EnsemblPlants" id="KQL16457"/>
    </source>
</evidence>
<dbReference type="HOGENOM" id="CLU_3127824_0_0_1"/>
<reference evidence="1" key="2">
    <citation type="submission" date="2018-08" db="UniProtKB">
        <authorList>
            <consortium name="EnsemblPlants"/>
        </authorList>
    </citation>
    <scope>IDENTIFICATION</scope>
    <source>
        <strain evidence="1">Yugu1</strain>
    </source>
</reference>
<evidence type="ECO:0000313" key="2">
    <source>
        <dbReference type="Proteomes" id="UP000004995"/>
    </source>
</evidence>
<reference evidence="2" key="1">
    <citation type="journal article" date="2012" name="Nat. Biotechnol.">
        <title>Reference genome sequence of the model plant Setaria.</title>
        <authorList>
            <person name="Bennetzen J.L."/>
            <person name="Schmutz J."/>
            <person name="Wang H."/>
            <person name="Percifield R."/>
            <person name="Hawkins J."/>
            <person name="Pontaroli A.C."/>
            <person name="Estep M."/>
            <person name="Feng L."/>
            <person name="Vaughn J.N."/>
            <person name="Grimwood J."/>
            <person name="Jenkins J."/>
            <person name="Barry K."/>
            <person name="Lindquist E."/>
            <person name="Hellsten U."/>
            <person name="Deshpande S."/>
            <person name="Wang X."/>
            <person name="Wu X."/>
            <person name="Mitros T."/>
            <person name="Triplett J."/>
            <person name="Yang X."/>
            <person name="Ye C.Y."/>
            <person name="Mauro-Herrera M."/>
            <person name="Wang L."/>
            <person name="Li P."/>
            <person name="Sharma M."/>
            <person name="Sharma R."/>
            <person name="Ronald P.C."/>
            <person name="Panaud O."/>
            <person name="Kellogg E.A."/>
            <person name="Brutnell T.P."/>
            <person name="Doust A.N."/>
            <person name="Tuskan G.A."/>
            <person name="Rokhsar D."/>
            <person name="Devos K.M."/>
        </authorList>
    </citation>
    <scope>NUCLEOTIDE SEQUENCE [LARGE SCALE GENOMIC DNA]</scope>
    <source>
        <strain evidence="2">cv. Yugu1</strain>
    </source>
</reference>
<organism evidence="1 2">
    <name type="scientific">Setaria italica</name>
    <name type="common">Foxtail millet</name>
    <name type="synonym">Panicum italicum</name>
    <dbReference type="NCBI Taxonomy" id="4555"/>
    <lineage>
        <taxon>Eukaryota</taxon>
        <taxon>Viridiplantae</taxon>
        <taxon>Streptophyta</taxon>
        <taxon>Embryophyta</taxon>
        <taxon>Tracheophyta</taxon>
        <taxon>Spermatophyta</taxon>
        <taxon>Magnoliopsida</taxon>
        <taxon>Liliopsida</taxon>
        <taxon>Poales</taxon>
        <taxon>Poaceae</taxon>
        <taxon>PACMAD clade</taxon>
        <taxon>Panicoideae</taxon>
        <taxon>Panicodae</taxon>
        <taxon>Paniceae</taxon>
        <taxon>Cenchrinae</taxon>
        <taxon>Setaria</taxon>
    </lineage>
</organism>
<dbReference type="AlphaFoldDB" id="K3ZBT8"/>
<keyword evidence="2" id="KW-1185">Reference proteome</keyword>
<sequence>MALMNLYNSYYNSAQQNIKHFFFFFFFCEREQKTLECNGSARSQRAADLR</sequence>
<proteinExistence type="predicted"/>
<name>K3ZBT8_SETIT</name>
<accession>K3ZBT8</accession>
<dbReference type="EMBL" id="AGNK02001981">
    <property type="status" value="NOT_ANNOTATED_CDS"/>
    <property type="molecule type" value="Genomic_DNA"/>
</dbReference>